<dbReference type="InParanoid" id="A0A409VX66"/>
<dbReference type="CDD" id="cd00302">
    <property type="entry name" value="cytochrome_P450"/>
    <property type="match status" value="1"/>
</dbReference>
<keyword evidence="7" id="KW-1133">Transmembrane helix</keyword>
<dbReference type="GO" id="GO:0005506">
    <property type="term" value="F:iron ion binding"/>
    <property type="evidence" value="ECO:0007669"/>
    <property type="project" value="InterPro"/>
</dbReference>
<evidence type="ECO:0000256" key="5">
    <source>
        <dbReference type="ARBA" id="ARBA00023004"/>
    </source>
</evidence>
<evidence type="ECO:0000256" key="4">
    <source>
        <dbReference type="ARBA" id="ARBA00022723"/>
    </source>
</evidence>
<dbReference type="GO" id="GO:0016705">
    <property type="term" value="F:oxidoreductase activity, acting on paired donors, with incorporation or reduction of molecular oxygen"/>
    <property type="evidence" value="ECO:0007669"/>
    <property type="project" value="InterPro"/>
</dbReference>
<feature type="transmembrane region" description="Helical" evidence="7">
    <location>
        <begin position="51"/>
        <end position="67"/>
    </location>
</feature>
<dbReference type="EMBL" id="NHYE01005525">
    <property type="protein sequence ID" value="PPQ70855.1"/>
    <property type="molecule type" value="Genomic_DNA"/>
</dbReference>
<dbReference type="InterPro" id="IPR050529">
    <property type="entry name" value="CYP450_sterol_14alpha_dmase"/>
</dbReference>
<dbReference type="Pfam" id="PF00067">
    <property type="entry name" value="p450"/>
    <property type="match status" value="1"/>
</dbReference>
<dbReference type="InterPro" id="IPR036396">
    <property type="entry name" value="Cyt_P450_sf"/>
</dbReference>
<feature type="binding site" description="axial binding residue" evidence="6">
    <location>
        <position position="456"/>
    </location>
    <ligand>
        <name>heme</name>
        <dbReference type="ChEBI" id="CHEBI:30413"/>
    </ligand>
    <ligandPart>
        <name>Fe</name>
        <dbReference type="ChEBI" id="CHEBI:18248"/>
    </ligandPart>
</feature>
<reference evidence="8 9" key="1">
    <citation type="journal article" date="2018" name="Evol. Lett.">
        <title>Horizontal gene cluster transfer increased hallucinogenic mushroom diversity.</title>
        <authorList>
            <person name="Reynolds H.T."/>
            <person name="Vijayakumar V."/>
            <person name="Gluck-Thaler E."/>
            <person name="Korotkin H.B."/>
            <person name="Matheny P.B."/>
            <person name="Slot J.C."/>
        </authorList>
    </citation>
    <scope>NUCLEOTIDE SEQUENCE [LARGE SCALE GENOMIC DNA]</scope>
    <source>
        <strain evidence="8 9">SRW20</strain>
    </source>
</reference>
<evidence type="ECO:0000256" key="1">
    <source>
        <dbReference type="ARBA" id="ARBA00001971"/>
    </source>
</evidence>
<dbReference type="Proteomes" id="UP000284706">
    <property type="component" value="Unassembled WGS sequence"/>
</dbReference>
<organism evidence="8 9">
    <name type="scientific">Gymnopilus dilepis</name>
    <dbReference type="NCBI Taxonomy" id="231916"/>
    <lineage>
        <taxon>Eukaryota</taxon>
        <taxon>Fungi</taxon>
        <taxon>Dikarya</taxon>
        <taxon>Basidiomycota</taxon>
        <taxon>Agaricomycotina</taxon>
        <taxon>Agaricomycetes</taxon>
        <taxon>Agaricomycetidae</taxon>
        <taxon>Agaricales</taxon>
        <taxon>Agaricineae</taxon>
        <taxon>Hymenogastraceae</taxon>
        <taxon>Gymnopilus</taxon>
    </lineage>
</organism>
<evidence type="ECO:0000256" key="6">
    <source>
        <dbReference type="PIRSR" id="PIRSR602403-1"/>
    </source>
</evidence>
<comment type="similarity">
    <text evidence="2">Belongs to the cytochrome P450 family.</text>
</comment>
<evidence type="ECO:0000313" key="8">
    <source>
        <dbReference type="EMBL" id="PPQ70855.1"/>
    </source>
</evidence>
<dbReference type="PANTHER" id="PTHR24304">
    <property type="entry name" value="CYTOCHROME P450 FAMILY 7"/>
    <property type="match status" value="1"/>
</dbReference>
<dbReference type="GO" id="GO:0020037">
    <property type="term" value="F:heme binding"/>
    <property type="evidence" value="ECO:0007669"/>
    <property type="project" value="InterPro"/>
</dbReference>
<evidence type="ECO:0000256" key="2">
    <source>
        <dbReference type="ARBA" id="ARBA00010617"/>
    </source>
</evidence>
<proteinExistence type="inferred from homology"/>
<keyword evidence="5 6" id="KW-0408">Iron</keyword>
<dbReference type="InterPro" id="IPR002403">
    <property type="entry name" value="Cyt_P450_E_grp-IV"/>
</dbReference>
<feature type="transmembrane region" description="Helical" evidence="7">
    <location>
        <begin position="25"/>
        <end position="44"/>
    </location>
</feature>
<dbReference type="SUPFAM" id="SSF48264">
    <property type="entry name" value="Cytochrome P450"/>
    <property type="match status" value="1"/>
</dbReference>
<keyword evidence="9" id="KW-1185">Reference proteome</keyword>
<dbReference type="STRING" id="231916.A0A409VX66"/>
<accession>A0A409VX66</accession>
<dbReference type="AlphaFoldDB" id="A0A409VX66"/>
<keyword evidence="7" id="KW-0812">Transmembrane</keyword>
<keyword evidence="4 6" id="KW-0479">Metal-binding</keyword>
<evidence type="ECO:0000256" key="7">
    <source>
        <dbReference type="SAM" id="Phobius"/>
    </source>
</evidence>
<keyword evidence="3 6" id="KW-0349">Heme</keyword>
<dbReference type="Gene3D" id="1.10.630.10">
    <property type="entry name" value="Cytochrome P450"/>
    <property type="match status" value="1"/>
</dbReference>
<comment type="cofactor">
    <cofactor evidence="1 6">
        <name>heme</name>
        <dbReference type="ChEBI" id="CHEBI:30413"/>
    </cofactor>
</comment>
<name>A0A409VX66_9AGAR</name>
<dbReference type="GO" id="GO:0004497">
    <property type="term" value="F:monooxygenase activity"/>
    <property type="evidence" value="ECO:0007669"/>
    <property type="project" value="InterPro"/>
</dbReference>
<gene>
    <name evidence="8" type="ORF">CVT26_014078</name>
</gene>
<evidence type="ECO:0008006" key="10">
    <source>
        <dbReference type="Google" id="ProtNLM"/>
    </source>
</evidence>
<keyword evidence="7" id="KW-0472">Membrane</keyword>
<protein>
    <recommendedName>
        <fullName evidence="10">Cytochrome P450</fullName>
    </recommendedName>
</protein>
<sequence length="519" mass="58882">MATVNVTLSPLAQFLANPTNWAQNTTFSTLITILSTIVVSFVLLRPRDTEKVYYLGGVPIITAWPFFTKRYDFMRERFKESGGKMFRFNILNHQVTAMSGEKLRKVFFNEAGFNMTEGYRILMGGAPEIEDVQIQTGAEGREVRNEVDEGFIKRVLTLMRRDRISDTLPTLLSDLDIRLKELSDGERINPFRDVYDLIFQMTVRMATCQELADDRQAINTITKNYWAIEKSATPMSLLLPWLPSAAKRTKEKATTDLYNTILKYVQLRRDSASGSDSTEPIDLLIAQGHSDPSIIATIMGIIFAGVINTGMTSCWLLLYLGASPDWKENAIKEFKSLLEKYSSADSSEPLHKRLSVIPMEAWEDELPTADILIRETLRLTLSGTAIRRNLGPDIKADDVTIKHGEFLTYQIADAHFNESIYSDPMKFDPARYLEGREEDRKETFAYLGWGVGRHPCAGMKIAKLEIKLILALFLLQFDYKLVDKSGKAPKSLPVQDRNDIQQARPLGEPCYLEIHHVKA</sequence>
<evidence type="ECO:0000313" key="9">
    <source>
        <dbReference type="Proteomes" id="UP000284706"/>
    </source>
</evidence>
<dbReference type="OrthoDB" id="1055148at2759"/>
<evidence type="ECO:0000256" key="3">
    <source>
        <dbReference type="ARBA" id="ARBA00022617"/>
    </source>
</evidence>
<dbReference type="InterPro" id="IPR001128">
    <property type="entry name" value="Cyt_P450"/>
</dbReference>
<comment type="caution">
    <text evidence="8">The sequence shown here is derived from an EMBL/GenBank/DDBJ whole genome shotgun (WGS) entry which is preliminary data.</text>
</comment>
<dbReference type="PANTHER" id="PTHR24304:SF2">
    <property type="entry name" value="24-HYDROXYCHOLESTEROL 7-ALPHA-HYDROXYLASE"/>
    <property type="match status" value="1"/>
</dbReference>
<dbReference type="PRINTS" id="PR00465">
    <property type="entry name" value="EP450IV"/>
</dbReference>